<dbReference type="InterPro" id="IPR004045">
    <property type="entry name" value="Glutathione_S-Trfase_N"/>
</dbReference>
<evidence type="ECO:0000259" key="7">
    <source>
        <dbReference type="PROSITE" id="PS50404"/>
    </source>
</evidence>
<dbReference type="InterPro" id="IPR040079">
    <property type="entry name" value="Glutathione_S-Trfase"/>
</dbReference>
<dbReference type="GO" id="GO:0009407">
    <property type="term" value="P:toxin catabolic process"/>
    <property type="evidence" value="ECO:0007669"/>
    <property type="project" value="UniProtKB-ARBA"/>
</dbReference>
<name>A0AAE0CNN2_9ROSI</name>
<dbReference type="Pfam" id="PF00043">
    <property type="entry name" value="GST_C"/>
    <property type="match status" value="3"/>
</dbReference>
<dbReference type="SUPFAM" id="SSF47616">
    <property type="entry name" value="GST C-terminal domain-like"/>
    <property type="match status" value="3"/>
</dbReference>
<dbReference type="InterPro" id="IPR004046">
    <property type="entry name" value="GST_C"/>
</dbReference>
<dbReference type="SUPFAM" id="SSF52833">
    <property type="entry name" value="Thioredoxin-like"/>
    <property type="match status" value="3"/>
</dbReference>
<comment type="similarity">
    <text evidence="5">Belongs to the GST superfamily. Tau family.</text>
</comment>
<sequence>MADEKVKLFGVWASPISRRVEIALKMKGLKYEYIEEDLSNKSPLLLKYNPVHKKIPVLVHNGNPIAESLVIIEYIDETWKHNPIFPQHPYDRALARFWAKFIDEKALPALRNSTWSKGKEREVAIGEASEHLKTLENELGDKKFFGGEDIGLVDIVANVVGIWFGVFQEISGLELLTEEKFPKLCKWIHEYVNHTAIKENLPPRDKLIEFFSAPNKQKKTHSLIKCKKKKMAEEEVKLFGVWASPFSRRVEIALKMKGVKYEYIEEDLSNKSRLLLKYNPVHKKIPVLLHNGKPIAESVVIIEYIDEIWKHNPILPQHPYDRALARFWAKFIEEKVNCSLCLPALWNSIWSKGKEREVAIGEASEHLKTLENELGDKKFFGGEEIGLVDIVAIFIGFWLGAIQELSGLELLTEEKFPKLCKWIHEYVNHTAIKENLPPKDKLIEAFSAQEVKLFGCWASPFSRRVEVALKMKGVKYEYIEEDLSNKSPLLLKYNPVHKKIPVLVHNGNPIAESLVIIEYIDETWKHNPILPQHSYDRAHARFWAKFIDEKALPAIRNSAFSKGKEREVAIGEVSEHLKTLENELGDKKFFGGEEIGLVDIVANVVGFWFGVFQELSGLELLTEEKFPKLSKWIHEYVNHIAIKENLPPRDKLIEFYSARIEAASK</sequence>
<dbReference type="Gene3D" id="3.40.30.10">
    <property type="entry name" value="Glutaredoxin"/>
    <property type="match status" value="3"/>
</dbReference>
<feature type="domain" description="GST N-terminal" evidence="7">
    <location>
        <begin position="4"/>
        <end position="83"/>
    </location>
</feature>
<dbReference type="PANTHER" id="PTHR11260:SF676">
    <property type="entry name" value="GLUTATHIONE S-TRANSFERASE U8"/>
    <property type="match status" value="1"/>
</dbReference>
<dbReference type="CDD" id="cd03058">
    <property type="entry name" value="GST_N_Tau"/>
    <property type="match status" value="3"/>
</dbReference>
<feature type="domain" description="GST C-terminal" evidence="8">
    <location>
        <begin position="533"/>
        <end position="664"/>
    </location>
</feature>
<dbReference type="Pfam" id="PF02798">
    <property type="entry name" value="GST_N"/>
    <property type="match status" value="3"/>
</dbReference>
<organism evidence="9 10">
    <name type="scientific">Dipteronia dyeriana</name>
    <dbReference type="NCBI Taxonomy" id="168575"/>
    <lineage>
        <taxon>Eukaryota</taxon>
        <taxon>Viridiplantae</taxon>
        <taxon>Streptophyta</taxon>
        <taxon>Embryophyta</taxon>
        <taxon>Tracheophyta</taxon>
        <taxon>Spermatophyta</taxon>
        <taxon>Magnoliopsida</taxon>
        <taxon>eudicotyledons</taxon>
        <taxon>Gunneridae</taxon>
        <taxon>Pentapetalae</taxon>
        <taxon>rosids</taxon>
        <taxon>malvids</taxon>
        <taxon>Sapindales</taxon>
        <taxon>Sapindaceae</taxon>
        <taxon>Hippocastanoideae</taxon>
        <taxon>Acereae</taxon>
        <taxon>Dipteronia</taxon>
    </lineage>
</organism>
<comment type="catalytic activity">
    <reaction evidence="6">
        <text>RX + glutathione = an S-substituted glutathione + a halide anion + H(+)</text>
        <dbReference type="Rhea" id="RHEA:16437"/>
        <dbReference type="ChEBI" id="CHEBI:15378"/>
        <dbReference type="ChEBI" id="CHEBI:16042"/>
        <dbReference type="ChEBI" id="CHEBI:17792"/>
        <dbReference type="ChEBI" id="CHEBI:57925"/>
        <dbReference type="ChEBI" id="CHEBI:90779"/>
        <dbReference type="EC" id="2.5.1.18"/>
    </reaction>
</comment>
<evidence type="ECO:0000256" key="1">
    <source>
        <dbReference type="ARBA" id="ARBA00004514"/>
    </source>
</evidence>
<protein>
    <recommendedName>
        <fullName evidence="2">glutathione transferase</fullName>
        <ecNumber evidence="2">2.5.1.18</ecNumber>
    </recommendedName>
</protein>
<reference evidence="9" key="1">
    <citation type="journal article" date="2023" name="Plant J.">
        <title>Genome sequences and population genomics provide insights into the demographic history, inbreeding, and mutation load of two 'living fossil' tree species of Dipteronia.</title>
        <authorList>
            <person name="Feng Y."/>
            <person name="Comes H.P."/>
            <person name="Chen J."/>
            <person name="Zhu S."/>
            <person name="Lu R."/>
            <person name="Zhang X."/>
            <person name="Li P."/>
            <person name="Qiu J."/>
            <person name="Olsen K.M."/>
            <person name="Qiu Y."/>
        </authorList>
    </citation>
    <scope>NUCLEOTIDE SEQUENCE</scope>
    <source>
        <strain evidence="9">KIB01</strain>
    </source>
</reference>
<dbReference type="PROSITE" id="PS50404">
    <property type="entry name" value="GST_NTER"/>
    <property type="match status" value="3"/>
</dbReference>
<dbReference type="GO" id="GO:0006749">
    <property type="term" value="P:glutathione metabolic process"/>
    <property type="evidence" value="ECO:0007669"/>
    <property type="project" value="InterPro"/>
</dbReference>
<dbReference type="EMBL" id="JANJYI010000003">
    <property type="protein sequence ID" value="KAK2657744.1"/>
    <property type="molecule type" value="Genomic_DNA"/>
</dbReference>
<dbReference type="InterPro" id="IPR036249">
    <property type="entry name" value="Thioredoxin-like_sf"/>
</dbReference>
<dbReference type="GO" id="GO:0004364">
    <property type="term" value="F:glutathione transferase activity"/>
    <property type="evidence" value="ECO:0007669"/>
    <property type="project" value="UniProtKB-EC"/>
</dbReference>
<dbReference type="FunFam" id="3.40.30.10:FF:000197">
    <property type="entry name" value="Glutathione S-transferase U10"/>
    <property type="match status" value="3"/>
</dbReference>
<dbReference type="PROSITE" id="PS50405">
    <property type="entry name" value="GST_CTER"/>
    <property type="match status" value="3"/>
</dbReference>
<evidence type="ECO:0000256" key="2">
    <source>
        <dbReference type="ARBA" id="ARBA00012452"/>
    </source>
</evidence>
<comment type="caution">
    <text evidence="9">The sequence shown here is derived from an EMBL/GenBank/DDBJ whole genome shotgun (WGS) entry which is preliminary data.</text>
</comment>
<dbReference type="SFLD" id="SFLDG00358">
    <property type="entry name" value="Main_(cytGST)"/>
    <property type="match status" value="3"/>
</dbReference>
<feature type="domain" description="GST N-terminal" evidence="7">
    <location>
        <begin position="234"/>
        <end position="313"/>
    </location>
</feature>
<dbReference type="EC" id="2.5.1.18" evidence="2"/>
<dbReference type="FunFam" id="1.20.1050.10:FF:000012">
    <property type="entry name" value="Tau class glutathione S-transferase"/>
    <property type="match status" value="3"/>
</dbReference>
<dbReference type="SFLD" id="SFLDS00019">
    <property type="entry name" value="Glutathione_Transferase_(cytos"/>
    <property type="match status" value="3"/>
</dbReference>
<evidence type="ECO:0000256" key="6">
    <source>
        <dbReference type="ARBA" id="ARBA00047960"/>
    </source>
</evidence>
<gene>
    <name evidence="9" type="ORF">Ddye_010796</name>
</gene>
<accession>A0AAE0CNN2</accession>
<evidence type="ECO:0000256" key="4">
    <source>
        <dbReference type="ARBA" id="ARBA00022679"/>
    </source>
</evidence>
<evidence type="ECO:0000313" key="10">
    <source>
        <dbReference type="Proteomes" id="UP001280121"/>
    </source>
</evidence>
<feature type="domain" description="GST C-terminal" evidence="8">
    <location>
        <begin position="318"/>
        <end position="454"/>
    </location>
</feature>
<evidence type="ECO:0000259" key="8">
    <source>
        <dbReference type="PROSITE" id="PS50405"/>
    </source>
</evidence>
<keyword evidence="10" id="KW-1185">Reference proteome</keyword>
<evidence type="ECO:0000313" key="9">
    <source>
        <dbReference type="EMBL" id="KAK2657744.1"/>
    </source>
</evidence>
<proteinExistence type="inferred from homology"/>
<dbReference type="SFLD" id="SFLDG01152">
    <property type="entry name" value="Main.3:_Omega-_and_Tau-like"/>
    <property type="match status" value="3"/>
</dbReference>
<dbReference type="Gene3D" id="1.20.1050.10">
    <property type="match status" value="3"/>
</dbReference>
<dbReference type="InterPro" id="IPR010987">
    <property type="entry name" value="Glutathione-S-Trfase_C-like"/>
</dbReference>
<evidence type="ECO:0000256" key="3">
    <source>
        <dbReference type="ARBA" id="ARBA00022575"/>
    </source>
</evidence>
<dbReference type="CDD" id="cd03185">
    <property type="entry name" value="GST_C_Tau"/>
    <property type="match status" value="3"/>
</dbReference>
<dbReference type="PANTHER" id="PTHR11260">
    <property type="entry name" value="GLUTATHIONE S-TRANSFERASE, GST, SUPERFAMILY, GST DOMAIN CONTAINING"/>
    <property type="match status" value="1"/>
</dbReference>
<keyword evidence="3" id="KW-0216">Detoxification</keyword>
<dbReference type="GO" id="GO:0005829">
    <property type="term" value="C:cytosol"/>
    <property type="evidence" value="ECO:0007669"/>
    <property type="project" value="UniProtKB-SubCell"/>
</dbReference>
<feature type="domain" description="GST C-terminal" evidence="8">
    <location>
        <begin position="88"/>
        <end position="222"/>
    </location>
</feature>
<comment type="subcellular location">
    <subcellularLocation>
        <location evidence="1">Cytoplasm</location>
        <location evidence="1">Cytosol</location>
    </subcellularLocation>
</comment>
<evidence type="ECO:0000256" key="5">
    <source>
        <dbReference type="ARBA" id="ARBA00025743"/>
    </source>
</evidence>
<dbReference type="InterPro" id="IPR045074">
    <property type="entry name" value="GST_C_Tau"/>
</dbReference>
<keyword evidence="4" id="KW-0808">Transferase</keyword>
<dbReference type="InterPro" id="IPR045073">
    <property type="entry name" value="Omega/Tau-like"/>
</dbReference>
<dbReference type="Proteomes" id="UP001280121">
    <property type="component" value="Unassembled WGS sequence"/>
</dbReference>
<dbReference type="InterPro" id="IPR036282">
    <property type="entry name" value="Glutathione-S-Trfase_C_sf"/>
</dbReference>
<dbReference type="AlphaFoldDB" id="A0AAE0CNN2"/>
<feature type="domain" description="GST N-terminal" evidence="7">
    <location>
        <begin position="449"/>
        <end position="528"/>
    </location>
</feature>